<dbReference type="Gene3D" id="1.10.1740.10">
    <property type="match status" value="1"/>
</dbReference>
<gene>
    <name evidence="5" type="ordered locus">Fleli_3034</name>
</gene>
<dbReference type="STRING" id="880071.Fleli_3034"/>
<dbReference type="NCBIfam" id="TIGR02937">
    <property type="entry name" value="sigma70-ECF"/>
    <property type="match status" value="1"/>
</dbReference>
<evidence type="ECO:0000256" key="2">
    <source>
        <dbReference type="ARBA" id="ARBA00023082"/>
    </source>
</evidence>
<sequence length="208" mass="24499">MKRTKKQLAYYDEQKQLLTEFCQGNEKAFSKLYHYYYGFVENYVCKNNGTTEDAQDVFQETLIVFLEKLKKDNFYLTASLKTYIIAISKNIWLNSLRKNKKTTIYSITNSENSDDSTDFNQKAIEIILSTDFDTDLENEKSILEKFNDYFSHLTSHCQNLLSTIVEEEKTTEEIQKEFGYTTRNNLHNQKYKCVNQLKKVKALAESKL</sequence>
<organism evidence="5 6">
    <name type="scientific">Bernardetia litoralis (strain ATCC 23117 / DSM 6794 / NBRC 15988 / NCIMB 1366 / Fx l1 / Sio-4)</name>
    <name type="common">Flexibacter litoralis</name>
    <dbReference type="NCBI Taxonomy" id="880071"/>
    <lineage>
        <taxon>Bacteria</taxon>
        <taxon>Pseudomonadati</taxon>
        <taxon>Bacteroidota</taxon>
        <taxon>Cytophagia</taxon>
        <taxon>Cytophagales</taxon>
        <taxon>Bernardetiaceae</taxon>
        <taxon>Bernardetia</taxon>
    </lineage>
</organism>
<protein>
    <submittedName>
        <fullName evidence="5">RNA polymerase sigma factor, sigma-70 family</fullName>
    </submittedName>
</protein>
<dbReference type="AlphaFoldDB" id="I4AN40"/>
<keyword evidence="1" id="KW-0805">Transcription regulation</keyword>
<dbReference type="eggNOG" id="COG1595">
    <property type="taxonomic scope" value="Bacteria"/>
</dbReference>
<name>I4AN40_BERLS</name>
<dbReference type="GO" id="GO:0006352">
    <property type="term" value="P:DNA-templated transcription initiation"/>
    <property type="evidence" value="ECO:0007669"/>
    <property type="project" value="InterPro"/>
</dbReference>
<dbReference type="InterPro" id="IPR013325">
    <property type="entry name" value="RNA_pol_sigma_r2"/>
</dbReference>
<dbReference type="HOGENOM" id="CLU_047691_16_1_10"/>
<evidence type="ECO:0000256" key="3">
    <source>
        <dbReference type="ARBA" id="ARBA00023163"/>
    </source>
</evidence>
<evidence type="ECO:0000256" key="1">
    <source>
        <dbReference type="ARBA" id="ARBA00023015"/>
    </source>
</evidence>
<dbReference type="Pfam" id="PF04542">
    <property type="entry name" value="Sigma70_r2"/>
    <property type="match status" value="1"/>
</dbReference>
<accession>I4AN40</accession>
<feature type="domain" description="RNA polymerase sigma-70 region 2" evidence="4">
    <location>
        <begin position="32"/>
        <end position="101"/>
    </location>
</feature>
<dbReference type="InterPro" id="IPR014284">
    <property type="entry name" value="RNA_pol_sigma-70_dom"/>
</dbReference>
<dbReference type="PANTHER" id="PTHR43133:SF46">
    <property type="entry name" value="RNA POLYMERASE SIGMA-70 FACTOR ECF SUBFAMILY"/>
    <property type="match status" value="1"/>
</dbReference>
<dbReference type="InterPro" id="IPR007627">
    <property type="entry name" value="RNA_pol_sigma70_r2"/>
</dbReference>
<evidence type="ECO:0000313" key="5">
    <source>
        <dbReference type="EMBL" id="AFM05375.1"/>
    </source>
</evidence>
<dbReference type="GO" id="GO:0016987">
    <property type="term" value="F:sigma factor activity"/>
    <property type="evidence" value="ECO:0007669"/>
    <property type="project" value="UniProtKB-KW"/>
</dbReference>
<dbReference type="KEGG" id="fli:Fleli_3034"/>
<dbReference type="SUPFAM" id="SSF88946">
    <property type="entry name" value="Sigma2 domain of RNA polymerase sigma factors"/>
    <property type="match status" value="1"/>
</dbReference>
<dbReference type="EMBL" id="CP003345">
    <property type="protein sequence ID" value="AFM05375.1"/>
    <property type="molecule type" value="Genomic_DNA"/>
</dbReference>
<dbReference type="PANTHER" id="PTHR43133">
    <property type="entry name" value="RNA POLYMERASE ECF-TYPE SIGMA FACTO"/>
    <property type="match status" value="1"/>
</dbReference>
<reference evidence="6" key="1">
    <citation type="submission" date="2012-06" db="EMBL/GenBank/DDBJ databases">
        <title>The complete genome of Flexibacter litoralis DSM 6794.</title>
        <authorList>
            <person name="Lucas S."/>
            <person name="Copeland A."/>
            <person name="Lapidus A."/>
            <person name="Glavina del Rio T."/>
            <person name="Dalin E."/>
            <person name="Tice H."/>
            <person name="Bruce D."/>
            <person name="Goodwin L."/>
            <person name="Pitluck S."/>
            <person name="Peters L."/>
            <person name="Ovchinnikova G."/>
            <person name="Lu M."/>
            <person name="Kyrpides N."/>
            <person name="Mavromatis K."/>
            <person name="Ivanova N."/>
            <person name="Brettin T."/>
            <person name="Detter J.C."/>
            <person name="Han C."/>
            <person name="Larimer F."/>
            <person name="Land M."/>
            <person name="Hauser L."/>
            <person name="Markowitz V."/>
            <person name="Cheng J.-F."/>
            <person name="Hugenholtz P."/>
            <person name="Woyke T."/>
            <person name="Wu D."/>
            <person name="Spring S."/>
            <person name="Lang E."/>
            <person name="Kopitz M."/>
            <person name="Brambilla E."/>
            <person name="Klenk H.-P."/>
            <person name="Eisen J.A."/>
        </authorList>
    </citation>
    <scope>NUCLEOTIDE SEQUENCE [LARGE SCALE GENOMIC DNA]</scope>
    <source>
        <strain evidence="6">ATCC 23117 / DSM 6794 / NBRC 15988 / NCIMB 1366 / Sio-4</strain>
    </source>
</reference>
<dbReference type="RefSeq" id="WP_014798807.1">
    <property type="nucleotide sequence ID" value="NC_018018.1"/>
</dbReference>
<dbReference type="Proteomes" id="UP000006054">
    <property type="component" value="Chromosome"/>
</dbReference>
<proteinExistence type="predicted"/>
<evidence type="ECO:0000259" key="4">
    <source>
        <dbReference type="Pfam" id="PF04542"/>
    </source>
</evidence>
<dbReference type="OrthoDB" id="1116697at2"/>
<keyword evidence="2" id="KW-0731">Sigma factor</keyword>
<dbReference type="InterPro" id="IPR039425">
    <property type="entry name" value="RNA_pol_sigma-70-like"/>
</dbReference>
<evidence type="ECO:0000313" key="6">
    <source>
        <dbReference type="Proteomes" id="UP000006054"/>
    </source>
</evidence>
<keyword evidence="3" id="KW-0804">Transcription</keyword>
<keyword evidence="6" id="KW-1185">Reference proteome</keyword>